<comment type="pathway">
    <text evidence="3 4">Cofactor biosynthesis; coenzyme A biosynthesis; CoA from (R)-pantothenate: step 3/5.</text>
</comment>
<dbReference type="PANTHER" id="PTHR14359:SF6">
    <property type="entry name" value="PHOSPHOPANTOTHENOYLCYSTEINE DECARBOXYLASE"/>
    <property type="match status" value="1"/>
</dbReference>
<feature type="region of interest" description="Phosphopantothenoylcysteine decarboxylase" evidence="3">
    <location>
        <begin position="1"/>
        <end position="189"/>
    </location>
</feature>
<evidence type="ECO:0000313" key="7">
    <source>
        <dbReference type="EMBL" id="AOV18211.1"/>
    </source>
</evidence>
<keyword evidence="1 3" id="KW-0210">Decarboxylase</keyword>
<accession>A0A1D8KB77</accession>
<dbReference type="NCBIfam" id="TIGR00521">
    <property type="entry name" value="coaBC_dfp"/>
    <property type="match status" value="1"/>
</dbReference>
<dbReference type="EC" id="6.3.2.5" evidence="3"/>
<dbReference type="InterPro" id="IPR005252">
    <property type="entry name" value="CoaBC"/>
</dbReference>
<dbReference type="RefSeq" id="WP_070073741.1">
    <property type="nucleotide sequence ID" value="NZ_CP017448.1"/>
</dbReference>
<dbReference type="GO" id="GO:0071513">
    <property type="term" value="C:phosphopantothenoylcysteine decarboxylase complex"/>
    <property type="evidence" value="ECO:0007669"/>
    <property type="project" value="TreeGrafter"/>
</dbReference>
<evidence type="ECO:0000256" key="3">
    <source>
        <dbReference type="HAMAP-Rule" id="MF_02225"/>
    </source>
</evidence>
<dbReference type="InterPro" id="IPR007085">
    <property type="entry name" value="DNA/pantothenate-metab_flavo_C"/>
</dbReference>
<comment type="function">
    <text evidence="3">Catalyzes two sequential steps in the biosynthesis of coenzyme A. In the first step cysteine is conjugated to 4'-phosphopantothenate to form 4-phosphopantothenoylcysteine. In the second step the latter compound is decarboxylated to form 4'-phosphopantotheine.</text>
</comment>
<comment type="similarity">
    <text evidence="3 4">In the N-terminal section; belongs to the HFCD (homo-oligomeric flavin containing Cys decarboxylase) superfamily.</text>
</comment>
<comment type="cofactor">
    <cofactor evidence="3">
        <name>Mg(2+)</name>
        <dbReference type="ChEBI" id="CHEBI:18420"/>
    </cofactor>
</comment>
<keyword evidence="3 4" id="KW-0285">Flavoprotein</keyword>
<keyword evidence="3 4" id="KW-0288">FMN</keyword>
<evidence type="ECO:0000256" key="4">
    <source>
        <dbReference type="RuleBase" id="RU364078"/>
    </source>
</evidence>
<dbReference type="GO" id="GO:0010181">
    <property type="term" value="F:FMN binding"/>
    <property type="evidence" value="ECO:0007669"/>
    <property type="project" value="UniProtKB-UniRule"/>
</dbReference>
<dbReference type="Gene3D" id="3.40.50.1950">
    <property type="entry name" value="Flavin prenyltransferase-like"/>
    <property type="match status" value="1"/>
</dbReference>
<dbReference type="Pfam" id="PF02441">
    <property type="entry name" value="Flavoprotein"/>
    <property type="match status" value="1"/>
</dbReference>
<sequence>MSTPLAHSRILLGVTGGIAVYKACELTRLLVKAGCEVRVAMTAAACEFVTPLTFQALSGNPVHTTLLDERAEAGMGHIELARWANAVLVAPASADFMARLAHGLADDLLATLCLATEAPLYLAPAMNRVMWANPATQANRTLLESRGIALLGPAEGDQACGEIGAGRMFEPAEILAALGEYKGPLAGVRVTVTAGPTREPIDPVRVIANRSSGRMGFAIAAAARAAGAQVTLIAGPVALATPRGVSRVDVETAADMHRAVLSVLPSTDLFVAAAAVADYRPAAASTHKLKKTADTLALALERTPDILAEVSAHRPRPFCVGFAAETDDLLANARAKLAAKRLDMIAANRVGDGLGIEQSDNALEVLWDEGARCLPRASKEDLARELVALVAERYRHIHPLKEDPARHAQD</sequence>
<dbReference type="HAMAP" id="MF_02225">
    <property type="entry name" value="CoaBC"/>
    <property type="match status" value="1"/>
</dbReference>
<feature type="binding site" evidence="3">
    <location>
        <position position="288"/>
    </location>
    <ligand>
        <name>CTP</name>
        <dbReference type="ChEBI" id="CHEBI:37563"/>
    </ligand>
</feature>
<keyword evidence="8" id="KW-1185">Reference proteome</keyword>
<dbReference type="InterPro" id="IPR036551">
    <property type="entry name" value="Flavin_trans-like"/>
</dbReference>
<comment type="cofactor">
    <cofactor evidence="3">
        <name>FMN</name>
        <dbReference type="ChEBI" id="CHEBI:58210"/>
    </cofactor>
    <text evidence="3">Binds 1 FMN per subunit.</text>
</comment>
<comment type="caution">
    <text evidence="3">Lacks conserved residue(s) required for the propagation of feature annotation.</text>
</comment>
<dbReference type="UniPathway" id="UPA00241">
    <property type="reaction ID" value="UER00353"/>
</dbReference>
<comment type="catalytic activity">
    <reaction evidence="3 4">
        <text>(R)-4'-phosphopantothenate + L-cysteine + CTP = N-[(R)-4-phosphopantothenoyl]-L-cysteine + CMP + diphosphate + H(+)</text>
        <dbReference type="Rhea" id="RHEA:19397"/>
        <dbReference type="ChEBI" id="CHEBI:10986"/>
        <dbReference type="ChEBI" id="CHEBI:15378"/>
        <dbReference type="ChEBI" id="CHEBI:33019"/>
        <dbReference type="ChEBI" id="CHEBI:35235"/>
        <dbReference type="ChEBI" id="CHEBI:37563"/>
        <dbReference type="ChEBI" id="CHEBI:59458"/>
        <dbReference type="ChEBI" id="CHEBI:60377"/>
        <dbReference type="EC" id="6.3.2.5"/>
    </reaction>
</comment>
<protein>
    <recommendedName>
        <fullName evidence="3">Coenzyme A biosynthesis bifunctional protein CoaBC</fullName>
    </recommendedName>
    <alternativeName>
        <fullName evidence="3">DNA/pantothenate metabolism flavoprotein</fullName>
    </alternativeName>
    <alternativeName>
        <fullName evidence="3">Phosphopantothenoylcysteine synthetase/decarboxylase</fullName>
        <shortName evidence="3">PPCS-PPCDC</shortName>
    </alternativeName>
    <domain>
        <recommendedName>
            <fullName evidence="3">Phosphopantothenoylcysteine decarboxylase</fullName>
            <shortName evidence="3">PPC decarboxylase</shortName>
            <shortName evidence="3">PPC-DC</shortName>
            <ecNumber evidence="3">4.1.1.36</ecNumber>
        </recommendedName>
        <alternativeName>
            <fullName evidence="3">CoaC</fullName>
        </alternativeName>
    </domain>
    <domain>
        <recommendedName>
            <fullName evidence="3">Phosphopantothenate--cysteine ligase</fullName>
            <ecNumber evidence="3">6.3.2.5</ecNumber>
        </recommendedName>
        <alternativeName>
            <fullName evidence="3">CoaB</fullName>
        </alternativeName>
        <alternativeName>
            <fullName evidence="3">Phosphopantothenoylcysteine synthetase</fullName>
            <shortName evidence="3">PPC synthetase</shortName>
            <shortName evidence="3">PPC-S</shortName>
        </alternativeName>
    </domain>
</protein>
<dbReference type="GO" id="GO:0046872">
    <property type="term" value="F:metal ion binding"/>
    <property type="evidence" value="ECO:0007669"/>
    <property type="project" value="UniProtKB-KW"/>
</dbReference>
<keyword evidence="3" id="KW-0511">Multifunctional enzyme</keyword>
<feature type="binding site" evidence="3">
    <location>
        <position position="322"/>
    </location>
    <ligand>
        <name>CTP</name>
        <dbReference type="ChEBI" id="CHEBI:37563"/>
    </ligand>
</feature>
<reference evidence="7 8" key="1">
    <citation type="submission" date="2016-09" db="EMBL/GenBank/DDBJ databases">
        <title>Acidihalobacter prosperus V6 (DSM14174).</title>
        <authorList>
            <person name="Khaleque H.N."/>
            <person name="Ramsay J.P."/>
            <person name="Murphy R.J.T."/>
            <person name="Kaksonen A.H."/>
            <person name="Boxall N.J."/>
            <person name="Watkin E.L.J."/>
        </authorList>
    </citation>
    <scope>NUCLEOTIDE SEQUENCE [LARGE SCALE GENOMIC DNA]</scope>
    <source>
        <strain evidence="7 8">V6</strain>
    </source>
</reference>
<keyword evidence="3 4" id="KW-0436">Ligase</keyword>
<name>A0A1D8KB77_9GAMM</name>
<feature type="domain" description="Flavoprotein" evidence="5">
    <location>
        <begin position="9"/>
        <end position="170"/>
    </location>
</feature>
<dbReference type="EMBL" id="CP017448">
    <property type="protein sequence ID" value="AOV18211.1"/>
    <property type="molecule type" value="Genomic_DNA"/>
</dbReference>
<feature type="binding site" evidence="3">
    <location>
        <position position="336"/>
    </location>
    <ligand>
        <name>CTP</name>
        <dbReference type="ChEBI" id="CHEBI:37563"/>
    </ligand>
</feature>
<organism evidence="7 8">
    <name type="scientific">Acidihalobacter aeolianus</name>
    <dbReference type="NCBI Taxonomy" id="2792603"/>
    <lineage>
        <taxon>Bacteria</taxon>
        <taxon>Pseudomonadati</taxon>
        <taxon>Pseudomonadota</taxon>
        <taxon>Gammaproteobacteria</taxon>
        <taxon>Chromatiales</taxon>
        <taxon>Ectothiorhodospiraceae</taxon>
        <taxon>Acidihalobacter</taxon>
    </lineage>
</organism>
<evidence type="ECO:0000256" key="1">
    <source>
        <dbReference type="ARBA" id="ARBA00022793"/>
    </source>
</evidence>
<dbReference type="Proteomes" id="UP000095342">
    <property type="component" value="Chromosome"/>
</dbReference>
<keyword evidence="3" id="KW-0460">Magnesium</keyword>
<comment type="function">
    <text evidence="4">Catalyzes two steps in the biosynthesis of coenzyme A. In the first step cysteine is conjugated to 4'-phosphopantothenate to form 4-phosphopantothenoylcysteine, in the latter compound is decarboxylated to form 4'-phosphopantotheine.</text>
</comment>
<dbReference type="GO" id="GO:0015937">
    <property type="term" value="P:coenzyme A biosynthetic process"/>
    <property type="evidence" value="ECO:0007669"/>
    <property type="project" value="UniProtKB-UniRule"/>
</dbReference>
<feature type="active site" description="Proton donor" evidence="3">
    <location>
        <position position="160"/>
    </location>
</feature>
<keyword evidence="2 3" id="KW-0456">Lyase</keyword>
<gene>
    <name evidence="3" type="primary">coaBC</name>
    <name evidence="7" type="ORF">BJI67_15105</name>
</gene>
<evidence type="ECO:0000259" key="5">
    <source>
        <dbReference type="Pfam" id="PF02441"/>
    </source>
</evidence>
<evidence type="ECO:0000256" key="2">
    <source>
        <dbReference type="ARBA" id="ARBA00023239"/>
    </source>
</evidence>
<feature type="domain" description="DNA/pantothenate metabolism flavoprotein C-terminal" evidence="6">
    <location>
        <begin position="185"/>
        <end position="392"/>
    </location>
</feature>
<feature type="region of interest" description="Phosphopantothenate--cysteine ligase" evidence="3">
    <location>
        <begin position="190"/>
        <end position="410"/>
    </location>
</feature>
<comment type="similarity">
    <text evidence="3 4">In the C-terminal section; belongs to the PPC synthetase family.</text>
</comment>
<dbReference type="EC" id="4.1.1.36" evidence="3"/>
<dbReference type="Gene3D" id="3.40.50.10300">
    <property type="entry name" value="CoaB-like"/>
    <property type="match status" value="1"/>
</dbReference>
<keyword evidence="3" id="KW-0479">Metal-binding</keyword>
<dbReference type="InterPro" id="IPR003382">
    <property type="entry name" value="Flavoprotein"/>
</dbReference>
<feature type="binding site" evidence="3">
    <location>
        <begin position="304"/>
        <end position="307"/>
    </location>
    <ligand>
        <name>CTP</name>
        <dbReference type="ChEBI" id="CHEBI:37563"/>
    </ligand>
</feature>
<dbReference type="InterPro" id="IPR035929">
    <property type="entry name" value="CoaB-like_sf"/>
</dbReference>
<dbReference type="SUPFAM" id="SSF102645">
    <property type="entry name" value="CoaB-like"/>
    <property type="match status" value="1"/>
</dbReference>
<dbReference type="GO" id="GO:0004632">
    <property type="term" value="F:phosphopantothenate--cysteine ligase activity"/>
    <property type="evidence" value="ECO:0007669"/>
    <property type="project" value="UniProtKB-UniRule"/>
</dbReference>
<dbReference type="PANTHER" id="PTHR14359">
    <property type="entry name" value="HOMO-OLIGOMERIC FLAVIN CONTAINING CYS DECARBOXYLASE FAMILY"/>
    <property type="match status" value="1"/>
</dbReference>
<dbReference type="Pfam" id="PF04127">
    <property type="entry name" value="DFP"/>
    <property type="match status" value="1"/>
</dbReference>
<comment type="pathway">
    <text evidence="3 4">Cofactor biosynthesis; coenzyme A biosynthesis; CoA from (R)-pantothenate: step 2/5.</text>
</comment>
<feature type="binding site" evidence="3">
    <location>
        <position position="278"/>
    </location>
    <ligand>
        <name>CTP</name>
        <dbReference type="ChEBI" id="CHEBI:37563"/>
    </ligand>
</feature>
<comment type="catalytic activity">
    <reaction evidence="3 4">
        <text>N-[(R)-4-phosphopantothenoyl]-L-cysteine + H(+) = (R)-4'-phosphopantetheine + CO2</text>
        <dbReference type="Rhea" id="RHEA:16793"/>
        <dbReference type="ChEBI" id="CHEBI:15378"/>
        <dbReference type="ChEBI" id="CHEBI:16526"/>
        <dbReference type="ChEBI" id="CHEBI:59458"/>
        <dbReference type="ChEBI" id="CHEBI:61723"/>
        <dbReference type="EC" id="4.1.1.36"/>
    </reaction>
</comment>
<proteinExistence type="inferred from homology"/>
<dbReference type="KEGG" id="aaeo:BJI67_15105"/>
<dbReference type="GO" id="GO:0015941">
    <property type="term" value="P:pantothenate catabolic process"/>
    <property type="evidence" value="ECO:0007669"/>
    <property type="project" value="InterPro"/>
</dbReference>
<feature type="binding site" evidence="3">
    <location>
        <position position="340"/>
    </location>
    <ligand>
        <name>CTP</name>
        <dbReference type="ChEBI" id="CHEBI:37563"/>
    </ligand>
</feature>
<dbReference type="SUPFAM" id="SSF52507">
    <property type="entry name" value="Homo-oligomeric flavin-containing Cys decarboxylases, HFCD"/>
    <property type="match status" value="1"/>
</dbReference>
<dbReference type="GO" id="GO:0004633">
    <property type="term" value="F:phosphopantothenoylcysteine decarboxylase activity"/>
    <property type="evidence" value="ECO:0007669"/>
    <property type="project" value="UniProtKB-UniRule"/>
</dbReference>
<dbReference type="AlphaFoldDB" id="A0A1D8KB77"/>
<evidence type="ECO:0000259" key="6">
    <source>
        <dbReference type="Pfam" id="PF04127"/>
    </source>
</evidence>
<evidence type="ECO:0000313" key="8">
    <source>
        <dbReference type="Proteomes" id="UP000095342"/>
    </source>
</evidence>